<keyword evidence="5 6" id="KW-0961">Cell wall biogenesis/degradation</keyword>
<dbReference type="InterPro" id="IPR005490">
    <property type="entry name" value="LD_TPept_cat_dom"/>
</dbReference>
<comment type="pathway">
    <text evidence="1 6">Cell wall biogenesis; peptidoglycan biosynthesis.</text>
</comment>
<dbReference type="GO" id="GO:0071972">
    <property type="term" value="F:peptidoglycan L,D-transpeptidase activity"/>
    <property type="evidence" value="ECO:0007669"/>
    <property type="project" value="TreeGrafter"/>
</dbReference>
<keyword evidence="4 6" id="KW-0573">Peptidoglycan synthesis</keyword>
<evidence type="ECO:0000313" key="10">
    <source>
        <dbReference type="Proteomes" id="UP000295560"/>
    </source>
</evidence>
<dbReference type="CDD" id="cd16913">
    <property type="entry name" value="YkuD_like"/>
    <property type="match status" value="1"/>
</dbReference>
<keyword evidence="10" id="KW-1185">Reference proteome</keyword>
<evidence type="ECO:0000256" key="1">
    <source>
        <dbReference type="ARBA" id="ARBA00004752"/>
    </source>
</evidence>
<evidence type="ECO:0000256" key="5">
    <source>
        <dbReference type="ARBA" id="ARBA00023316"/>
    </source>
</evidence>
<dbReference type="GO" id="GO:0005576">
    <property type="term" value="C:extracellular region"/>
    <property type="evidence" value="ECO:0007669"/>
    <property type="project" value="TreeGrafter"/>
</dbReference>
<dbReference type="EMBL" id="SMFZ01000001">
    <property type="protein sequence ID" value="TCK26647.1"/>
    <property type="molecule type" value="Genomic_DNA"/>
</dbReference>
<dbReference type="InterPro" id="IPR038063">
    <property type="entry name" value="Transpep_catalytic_dom"/>
</dbReference>
<feature type="chain" id="PRO_5020347103" evidence="7">
    <location>
        <begin position="32"/>
        <end position="196"/>
    </location>
</feature>
<dbReference type="PANTHER" id="PTHR30582">
    <property type="entry name" value="L,D-TRANSPEPTIDASE"/>
    <property type="match status" value="1"/>
</dbReference>
<dbReference type="Pfam" id="PF03734">
    <property type="entry name" value="YkuD"/>
    <property type="match status" value="1"/>
</dbReference>
<dbReference type="GO" id="GO:0071555">
    <property type="term" value="P:cell wall organization"/>
    <property type="evidence" value="ECO:0007669"/>
    <property type="project" value="UniProtKB-UniRule"/>
</dbReference>
<dbReference type="UniPathway" id="UPA00219"/>
<feature type="domain" description="L,D-TPase catalytic" evidence="8">
    <location>
        <begin position="88"/>
        <end position="195"/>
    </location>
</feature>
<dbReference type="PANTHER" id="PTHR30582:SF33">
    <property type="entry name" value="EXPORTED PROTEIN"/>
    <property type="match status" value="1"/>
</dbReference>
<dbReference type="Gene3D" id="2.40.440.10">
    <property type="entry name" value="L,D-transpeptidase catalytic domain-like"/>
    <property type="match status" value="1"/>
</dbReference>
<gene>
    <name evidence="9" type="ORF">EV378_2488</name>
</gene>
<evidence type="ECO:0000313" key="9">
    <source>
        <dbReference type="EMBL" id="TCK26647.1"/>
    </source>
</evidence>
<evidence type="ECO:0000256" key="6">
    <source>
        <dbReference type="PROSITE-ProRule" id="PRU01373"/>
    </source>
</evidence>
<dbReference type="GO" id="GO:0018104">
    <property type="term" value="P:peptidoglycan-protein cross-linking"/>
    <property type="evidence" value="ECO:0007669"/>
    <property type="project" value="TreeGrafter"/>
</dbReference>
<organism evidence="9 10">
    <name type="scientific">Pseudonocardia endophytica</name>
    <dbReference type="NCBI Taxonomy" id="401976"/>
    <lineage>
        <taxon>Bacteria</taxon>
        <taxon>Bacillati</taxon>
        <taxon>Actinomycetota</taxon>
        <taxon>Actinomycetes</taxon>
        <taxon>Pseudonocardiales</taxon>
        <taxon>Pseudonocardiaceae</taxon>
        <taxon>Pseudonocardia</taxon>
    </lineage>
</organism>
<reference evidence="9 10" key="1">
    <citation type="submission" date="2019-03" db="EMBL/GenBank/DDBJ databases">
        <title>Sequencing the genomes of 1000 actinobacteria strains.</title>
        <authorList>
            <person name="Klenk H.-P."/>
        </authorList>
    </citation>
    <scope>NUCLEOTIDE SEQUENCE [LARGE SCALE GENOMIC DNA]</scope>
    <source>
        <strain evidence="9 10">DSM 44969</strain>
    </source>
</reference>
<feature type="signal peptide" evidence="7">
    <location>
        <begin position="1"/>
        <end position="31"/>
    </location>
</feature>
<comment type="caution">
    <text evidence="9">The sequence shown here is derived from an EMBL/GenBank/DDBJ whole genome shotgun (WGS) entry which is preliminary data.</text>
</comment>
<dbReference type="RefSeq" id="WP_243653412.1">
    <property type="nucleotide sequence ID" value="NZ_SMFZ01000001.1"/>
</dbReference>
<evidence type="ECO:0000256" key="3">
    <source>
        <dbReference type="ARBA" id="ARBA00022960"/>
    </source>
</evidence>
<dbReference type="SUPFAM" id="SSF141523">
    <property type="entry name" value="L,D-transpeptidase catalytic domain-like"/>
    <property type="match status" value="1"/>
</dbReference>
<evidence type="ECO:0000259" key="8">
    <source>
        <dbReference type="PROSITE" id="PS52029"/>
    </source>
</evidence>
<dbReference type="InterPro" id="IPR050979">
    <property type="entry name" value="LD-transpeptidase"/>
</dbReference>
<proteinExistence type="predicted"/>
<feature type="active site" description="Nucleophile" evidence="6">
    <location>
        <position position="171"/>
    </location>
</feature>
<evidence type="ECO:0000256" key="2">
    <source>
        <dbReference type="ARBA" id="ARBA00022679"/>
    </source>
</evidence>
<evidence type="ECO:0000256" key="4">
    <source>
        <dbReference type="ARBA" id="ARBA00022984"/>
    </source>
</evidence>
<keyword evidence="2" id="KW-0808">Transferase</keyword>
<name>A0A4R1HV78_PSEEN</name>
<keyword evidence="3 6" id="KW-0133">Cell shape</keyword>
<accession>A0A4R1HV78</accession>
<keyword evidence="7" id="KW-0732">Signal</keyword>
<dbReference type="GO" id="GO:0008360">
    <property type="term" value="P:regulation of cell shape"/>
    <property type="evidence" value="ECO:0007669"/>
    <property type="project" value="UniProtKB-UniRule"/>
</dbReference>
<feature type="active site" description="Proton donor/acceptor" evidence="6">
    <location>
        <position position="160"/>
    </location>
</feature>
<dbReference type="PROSITE" id="PS52029">
    <property type="entry name" value="LD_TPASE"/>
    <property type="match status" value="1"/>
</dbReference>
<dbReference type="AlphaFoldDB" id="A0A4R1HV78"/>
<dbReference type="GO" id="GO:0016740">
    <property type="term" value="F:transferase activity"/>
    <property type="evidence" value="ECO:0007669"/>
    <property type="project" value="UniProtKB-KW"/>
</dbReference>
<sequence length="196" mass="19828">MKPAARRPLLATIVLAVAALVATTVTGAASAAGPEKEATAAVLPAATVVPAGRVQSLVAASATTSMSESTASAGRALAANRPPCGPGVEACVSLGARKAWLMDGNGRVTYGPVGVLGGRRGEPTPTGTFAVSNKVRNYHSRQFDAPMPYSVFFYPGVAFHTGSLSTRSAGCLHLGSTSAKRFFATLQPGDTVQVVG</sequence>
<dbReference type="Proteomes" id="UP000295560">
    <property type="component" value="Unassembled WGS sequence"/>
</dbReference>
<evidence type="ECO:0000256" key="7">
    <source>
        <dbReference type="SAM" id="SignalP"/>
    </source>
</evidence>
<protein>
    <submittedName>
        <fullName evidence="9">L,D-transpeptidase-like protein</fullName>
    </submittedName>
</protein>